<dbReference type="EMBL" id="HBEG01040280">
    <property type="protein sequence ID" value="CAD8380015.1"/>
    <property type="molecule type" value="Transcribed_RNA"/>
</dbReference>
<organism evidence="3">
    <name type="scientific">Pyrodinium bahamense</name>
    <dbReference type="NCBI Taxonomy" id="73915"/>
    <lineage>
        <taxon>Eukaryota</taxon>
        <taxon>Sar</taxon>
        <taxon>Alveolata</taxon>
        <taxon>Dinophyceae</taxon>
        <taxon>Gonyaulacales</taxon>
        <taxon>Pyrocystaceae</taxon>
        <taxon>Pyrodinium</taxon>
    </lineage>
</organism>
<evidence type="ECO:0000256" key="1">
    <source>
        <dbReference type="SAM" id="Phobius"/>
    </source>
</evidence>
<keyword evidence="2" id="KW-0732">Signal</keyword>
<evidence type="ECO:0008006" key="4">
    <source>
        <dbReference type="Google" id="ProtNLM"/>
    </source>
</evidence>
<name>A0A7S0FTE0_9DINO</name>
<feature type="transmembrane region" description="Helical" evidence="1">
    <location>
        <begin position="188"/>
        <end position="205"/>
    </location>
</feature>
<evidence type="ECO:0000313" key="3">
    <source>
        <dbReference type="EMBL" id="CAD8380015.1"/>
    </source>
</evidence>
<feature type="signal peptide" evidence="2">
    <location>
        <begin position="1"/>
        <end position="18"/>
    </location>
</feature>
<keyword evidence="1" id="KW-1133">Transmembrane helix</keyword>
<feature type="chain" id="PRO_5030750481" description="Phospholipid scramblase" evidence="2">
    <location>
        <begin position="19"/>
        <end position="408"/>
    </location>
</feature>
<evidence type="ECO:0000256" key="2">
    <source>
        <dbReference type="SAM" id="SignalP"/>
    </source>
</evidence>
<protein>
    <recommendedName>
        <fullName evidence="4">Phospholipid scramblase</fullName>
    </recommendedName>
</protein>
<keyword evidence="1" id="KW-0812">Transmembrane</keyword>
<sequence>MWHLIGVLLFARSPVTEEARETLGRAPSWAELSQSCSSSGHRGRDSTSLLQGIAATKQLQRPAGPDINTTLKMEAKVRTPPAEHHVLAASSPSRRPASLDVQVDATVVKVGRPDVRGPRAQGRPLFEERPPVRAAAEPLQRSAGADTRLVSQVDAKAGGRRWTVAAGSQQQLSAMLRTGKFYIELGPPWAWVLLLVCFVLFLLWFRQEKPEQLMPCTGPTTAVDSEGPHLCPELVVPEGDERTLLVPLATPSGSSKAITVCDLHGLPVCKAAFSAAKPSDRRMILSSVTGNAVLAFCRDAGVDQGTGLAIFDRSGRAFGTLRADGPRPADGYSVVLACGCWQLRFRGNPPNRDLNVTDDRGSWLAGTEAHGAARYSVRVGPHVDAGLMILAVLGIDLLLLTGSEDVVQ</sequence>
<reference evidence="3" key="1">
    <citation type="submission" date="2021-01" db="EMBL/GenBank/DDBJ databases">
        <authorList>
            <person name="Corre E."/>
            <person name="Pelletier E."/>
            <person name="Niang G."/>
            <person name="Scheremetjew M."/>
            <person name="Finn R."/>
            <person name="Kale V."/>
            <person name="Holt S."/>
            <person name="Cochrane G."/>
            <person name="Meng A."/>
            <person name="Brown T."/>
            <person name="Cohen L."/>
        </authorList>
    </citation>
    <scope>NUCLEOTIDE SEQUENCE</scope>
    <source>
        <strain evidence="3">Pbaha01</strain>
    </source>
</reference>
<accession>A0A7S0FTE0</accession>
<gene>
    <name evidence="3" type="ORF">PBAH0796_LOCUS24597</name>
</gene>
<keyword evidence="1" id="KW-0472">Membrane</keyword>
<dbReference type="AlphaFoldDB" id="A0A7S0FTE0"/>
<proteinExistence type="predicted"/>